<gene>
    <name evidence="2" type="ORF">CROQUDRAFT_110326</name>
</gene>
<dbReference type="AlphaFoldDB" id="A0A9P6NCF3"/>
<comment type="caution">
    <text evidence="2">The sequence shown here is derived from an EMBL/GenBank/DDBJ whole genome shotgun (WGS) entry which is preliminary data.</text>
</comment>
<feature type="compositionally biased region" description="Polar residues" evidence="1">
    <location>
        <begin position="8"/>
        <end position="20"/>
    </location>
</feature>
<evidence type="ECO:0000313" key="3">
    <source>
        <dbReference type="Proteomes" id="UP000886653"/>
    </source>
</evidence>
<dbReference type="EMBL" id="MU167375">
    <property type="protein sequence ID" value="KAG0141692.1"/>
    <property type="molecule type" value="Genomic_DNA"/>
</dbReference>
<sequence length="123" mass="12897">MLDEFQPWETTAVTKSQSSRPVLPAPSSHRRPSPPPVSSLRTYAGVPLVDRDATSEAGESLQTPAMNAESTTSGIVKRSSVGDLVAVYEDKKVAGDPAAVTAGPTATSPVSNYVVVTTFNPRV</sequence>
<evidence type="ECO:0000256" key="1">
    <source>
        <dbReference type="SAM" id="MobiDB-lite"/>
    </source>
</evidence>
<accession>A0A9P6NCF3</accession>
<dbReference type="OrthoDB" id="6123at2759"/>
<reference evidence="2" key="1">
    <citation type="submission" date="2013-11" db="EMBL/GenBank/DDBJ databases">
        <title>Genome sequence of the fusiform rust pathogen reveals effectors for host alternation and coevolution with pine.</title>
        <authorList>
            <consortium name="DOE Joint Genome Institute"/>
            <person name="Smith K."/>
            <person name="Pendleton A."/>
            <person name="Kubisiak T."/>
            <person name="Anderson C."/>
            <person name="Salamov A."/>
            <person name="Aerts A."/>
            <person name="Riley R."/>
            <person name="Clum A."/>
            <person name="Lindquist E."/>
            <person name="Ence D."/>
            <person name="Campbell M."/>
            <person name="Kronenberg Z."/>
            <person name="Feau N."/>
            <person name="Dhillon B."/>
            <person name="Hamelin R."/>
            <person name="Burleigh J."/>
            <person name="Smith J."/>
            <person name="Yandell M."/>
            <person name="Nelson C."/>
            <person name="Grigoriev I."/>
            <person name="Davis J."/>
        </authorList>
    </citation>
    <scope>NUCLEOTIDE SEQUENCE</scope>
    <source>
        <strain evidence="2">G11</strain>
    </source>
</reference>
<dbReference type="Proteomes" id="UP000886653">
    <property type="component" value="Unassembled WGS sequence"/>
</dbReference>
<organism evidence="2 3">
    <name type="scientific">Cronartium quercuum f. sp. fusiforme G11</name>
    <dbReference type="NCBI Taxonomy" id="708437"/>
    <lineage>
        <taxon>Eukaryota</taxon>
        <taxon>Fungi</taxon>
        <taxon>Dikarya</taxon>
        <taxon>Basidiomycota</taxon>
        <taxon>Pucciniomycotina</taxon>
        <taxon>Pucciniomycetes</taxon>
        <taxon>Pucciniales</taxon>
        <taxon>Coleosporiaceae</taxon>
        <taxon>Cronartium</taxon>
    </lineage>
</organism>
<keyword evidence="3" id="KW-1185">Reference proteome</keyword>
<proteinExistence type="predicted"/>
<feature type="compositionally biased region" description="Polar residues" evidence="1">
    <location>
        <begin position="60"/>
        <end position="74"/>
    </location>
</feature>
<protein>
    <submittedName>
        <fullName evidence="2">Uncharacterized protein</fullName>
    </submittedName>
</protein>
<name>A0A9P6NCF3_9BASI</name>
<feature type="region of interest" description="Disordered" evidence="1">
    <location>
        <begin position="1"/>
        <end position="74"/>
    </location>
</feature>
<evidence type="ECO:0000313" key="2">
    <source>
        <dbReference type="EMBL" id="KAG0141692.1"/>
    </source>
</evidence>